<dbReference type="PROSITE" id="PS51186">
    <property type="entry name" value="GNAT"/>
    <property type="match status" value="1"/>
</dbReference>
<evidence type="ECO:0000313" key="5">
    <source>
        <dbReference type="Proteomes" id="UP000635565"/>
    </source>
</evidence>
<dbReference type="InterPro" id="IPR050680">
    <property type="entry name" value="YpeA/RimI_acetyltransf"/>
</dbReference>
<keyword evidence="2" id="KW-0012">Acyltransferase</keyword>
<dbReference type="PANTHER" id="PTHR43420">
    <property type="entry name" value="ACETYLTRANSFERASE"/>
    <property type="match status" value="1"/>
</dbReference>
<sequence>MRDTLQITIKPVEEAQLDILEQAFDPDSLSKYHYKRFEVQKSGAGVYLIAWHNYTPVGHFLLYWSGPYDAQVTRYLDITSRAFLQAGATKSEFQRRGVATALIQEAERLAAEKRCTHIGLEVGSTDNPGAKRLYEKLGYVDWGRGEFEIQWEHIDKHGNKRIFSEMVTYMQKSL</sequence>
<dbReference type="InterPro" id="IPR000182">
    <property type="entry name" value="GNAT_dom"/>
</dbReference>
<name>A0ABQ3VEZ1_9CHLR</name>
<evidence type="ECO:0000256" key="1">
    <source>
        <dbReference type="ARBA" id="ARBA00022679"/>
    </source>
</evidence>
<evidence type="ECO:0000256" key="2">
    <source>
        <dbReference type="ARBA" id="ARBA00023315"/>
    </source>
</evidence>
<dbReference type="Pfam" id="PF00583">
    <property type="entry name" value="Acetyltransf_1"/>
    <property type="match status" value="1"/>
</dbReference>
<protein>
    <recommendedName>
        <fullName evidence="3">N-acetyltransferase domain-containing protein</fullName>
    </recommendedName>
</protein>
<keyword evidence="5" id="KW-1185">Reference proteome</keyword>
<dbReference type="Proteomes" id="UP000635565">
    <property type="component" value="Unassembled WGS sequence"/>
</dbReference>
<keyword evidence="1" id="KW-0808">Transferase</keyword>
<evidence type="ECO:0000313" key="4">
    <source>
        <dbReference type="EMBL" id="GHO84704.1"/>
    </source>
</evidence>
<organism evidence="4 5">
    <name type="scientific">Dictyobacter formicarum</name>
    <dbReference type="NCBI Taxonomy" id="2778368"/>
    <lineage>
        <taxon>Bacteria</taxon>
        <taxon>Bacillati</taxon>
        <taxon>Chloroflexota</taxon>
        <taxon>Ktedonobacteria</taxon>
        <taxon>Ktedonobacterales</taxon>
        <taxon>Dictyobacteraceae</taxon>
        <taxon>Dictyobacter</taxon>
    </lineage>
</organism>
<dbReference type="CDD" id="cd04301">
    <property type="entry name" value="NAT_SF"/>
    <property type="match status" value="1"/>
</dbReference>
<gene>
    <name evidence="4" type="ORF">KSZ_27100</name>
</gene>
<feature type="domain" description="N-acetyltransferase" evidence="3">
    <location>
        <begin position="7"/>
        <end position="174"/>
    </location>
</feature>
<dbReference type="SUPFAM" id="SSF55729">
    <property type="entry name" value="Acyl-CoA N-acyltransferases (Nat)"/>
    <property type="match status" value="1"/>
</dbReference>
<dbReference type="InterPro" id="IPR016181">
    <property type="entry name" value="Acyl_CoA_acyltransferase"/>
</dbReference>
<dbReference type="EMBL" id="BNJJ01000007">
    <property type="protein sequence ID" value="GHO84704.1"/>
    <property type="molecule type" value="Genomic_DNA"/>
</dbReference>
<reference evidence="4 5" key="1">
    <citation type="journal article" date="2021" name="Int. J. Syst. Evol. Microbiol.">
        <title>Reticulibacter mediterranei gen. nov., sp. nov., within the new family Reticulibacteraceae fam. nov., and Ktedonospora formicarum gen. nov., sp. nov., Ktedonobacter robiniae sp. nov., Dictyobacter formicarum sp. nov. and Dictyobacter arantiisoli sp. nov., belonging to the class Ktedonobacteria.</title>
        <authorList>
            <person name="Yabe S."/>
            <person name="Zheng Y."/>
            <person name="Wang C.M."/>
            <person name="Sakai Y."/>
            <person name="Abe K."/>
            <person name="Yokota A."/>
            <person name="Donadio S."/>
            <person name="Cavaletti L."/>
            <person name="Monciardini P."/>
        </authorList>
    </citation>
    <scope>NUCLEOTIDE SEQUENCE [LARGE SCALE GENOMIC DNA]</scope>
    <source>
        <strain evidence="4 5">SOSP1-9</strain>
    </source>
</reference>
<dbReference type="Gene3D" id="3.40.630.30">
    <property type="match status" value="1"/>
</dbReference>
<comment type="caution">
    <text evidence="4">The sequence shown here is derived from an EMBL/GenBank/DDBJ whole genome shotgun (WGS) entry which is preliminary data.</text>
</comment>
<proteinExistence type="predicted"/>
<accession>A0ABQ3VEZ1</accession>
<evidence type="ECO:0000259" key="3">
    <source>
        <dbReference type="PROSITE" id="PS51186"/>
    </source>
</evidence>